<dbReference type="Proteomes" id="UP000683925">
    <property type="component" value="Unassembled WGS sequence"/>
</dbReference>
<protein>
    <recommendedName>
        <fullName evidence="4">Transmembrane protein</fullName>
    </recommendedName>
</protein>
<keyword evidence="3" id="KW-1185">Reference proteome</keyword>
<name>A0A8S1T5F0_PAROT</name>
<gene>
    <name evidence="2" type="ORF">POCTA_138.1.T0190091</name>
</gene>
<sequence>MHLYHLIHQITFQQVYGYADGKQLLQYKFKCNGVSAFYQGFWSLFIGGWLASIMAHKALQNYRKQLIKVKIRKMNQVYFPVFFLSKQRSNLKPIQDTSNLKIDQLQVQIIQINLQLIDKRIRLSMDLLISRHQIAYCIIEELIYYLCF</sequence>
<keyword evidence="1" id="KW-0812">Transmembrane</keyword>
<keyword evidence="1" id="KW-0472">Membrane</keyword>
<evidence type="ECO:0000256" key="1">
    <source>
        <dbReference type="SAM" id="Phobius"/>
    </source>
</evidence>
<dbReference type="AlphaFoldDB" id="A0A8S1T5F0"/>
<evidence type="ECO:0008006" key="4">
    <source>
        <dbReference type="Google" id="ProtNLM"/>
    </source>
</evidence>
<keyword evidence="1" id="KW-1133">Transmembrane helix</keyword>
<proteinExistence type="predicted"/>
<organism evidence="2 3">
    <name type="scientific">Paramecium octaurelia</name>
    <dbReference type="NCBI Taxonomy" id="43137"/>
    <lineage>
        <taxon>Eukaryota</taxon>
        <taxon>Sar</taxon>
        <taxon>Alveolata</taxon>
        <taxon>Ciliophora</taxon>
        <taxon>Intramacronucleata</taxon>
        <taxon>Oligohymenophorea</taxon>
        <taxon>Peniculida</taxon>
        <taxon>Parameciidae</taxon>
        <taxon>Paramecium</taxon>
    </lineage>
</organism>
<reference evidence="2" key="1">
    <citation type="submission" date="2021-01" db="EMBL/GenBank/DDBJ databases">
        <authorList>
            <consortium name="Genoscope - CEA"/>
            <person name="William W."/>
        </authorList>
    </citation>
    <scope>NUCLEOTIDE SEQUENCE</scope>
</reference>
<comment type="caution">
    <text evidence="2">The sequence shown here is derived from an EMBL/GenBank/DDBJ whole genome shotgun (WGS) entry which is preliminary data.</text>
</comment>
<accession>A0A8S1T5F0</accession>
<feature type="transmembrane region" description="Helical" evidence="1">
    <location>
        <begin position="36"/>
        <end position="55"/>
    </location>
</feature>
<evidence type="ECO:0000313" key="2">
    <source>
        <dbReference type="EMBL" id="CAD8146757.1"/>
    </source>
</evidence>
<evidence type="ECO:0000313" key="3">
    <source>
        <dbReference type="Proteomes" id="UP000683925"/>
    </source>
</evidence>
<dbReference type="EMBL" id="CAJJDP010000019">
    <property type="protein sequence ID" value="CAD8146757.1"/>
    <property type="molecule type" value="Genomic_DNA"/>
</dbReference>